<dbReference type="AlphaFoldDB" id="W7I5R0"/>
<keyword evidence="3" id="KW-1185">Reference proteome</keyword>
<sequence>MLDDNSDDDAAFQSWLPPRPLTQHRVPRPIDRGKEEKKDYSAPKNSRFNPSSRAKSTTTPPNFSTSAAETGALPSRTTMRACMPAAVAASTSIRGSDH</sequence>
<dbReference type="EMBL" id="KI966408">
    <property type="protein sequence ID" value="EWC47802.1"/>
    <property type="molecule type" value="Genomic_DNA"/>
</dbReference>
<evidence type="ECO:0000313" key="3">
    <source>
        <dbReference type="Proteomes" id="UP000024837"/>
    </source>
</evidence>
<gene>
    <name evidence="2" type="ORF">DRE_03002</name>
</gene>
<accession>W7I5R0</accession>
<feature type="compositionally biased region" description="Acidic residues" evidence="1">
    <location>
        <begin position="1"/>
        <end position="10"/>
    </location>
</feature>
<feature type="compositionally biased region" description="Polar residues" evidence="1">
    <location>
        <begin position="43"/>
        <end position="68"/>
    </location>
</feature>
<dbReference type="Proteomes" id="UP000024837">
    <property type="component" value="Unassembled WGS sequence"/>
</dbReference>
<organism evidence="2 3">
    <name type="scientific">Drechslerella stenobrocha 248</name>
    <dbReference type="NCBI Taxonomy" id="1043628"/>
    <lineage>
        <taxon>Eukaryota</taxon>
        <taxon>Fungi</taxon>
        <taxon>Dikarya</taxon>
        <taxon>Ascomycota</taxon>
        <taxon>Pezizomycotina</taxon>
        <taxon>Orbiliomycetes</taxon>
        <taxon>Orbiliales</taxon>
        <taxon>Orbiliaceae</taxon>
        <taxon>Drechslerella</taxon>
    </lineage>
</organism>
<name>W7I5R0_9PEZI</name>
<evidence type="ECO:0000256" key="1">
    <source>
        <dbReference type="SAM" id="MobiDB-lite"/>
    </source>
</evidence>
<feature type="region of interest" description="Disordered" evidence="1">
    <location>
        <begin position="1"/>
        <end position="77"/>
    </location>
</feature>
<protein>
    <submittedName>
        <fullName evidence="2">Uncharacterized protein</fullName>
    </submittedName>
</protein>
<proteinExistence type="predicted"/>
<reference evidence="2 3" key="1">
    <citation type="submission" date="2013-05" db="EMBL/GenBank/DDBJ databases">
        <title>Drechslerella stenobrocha genome reveals carnivorous origination and mechanical trapping mechanism of predatory fungi.</title>
        <authorList>
            <person name="Liu X."/>
            <person name="Zhang W."/>
            <person name="Liu K."/>
        </authorList>
    </citation>
    <scope>NUCLEOTIDE SEQUENCE [LARGE SCALE GENOMIC DNA]</scope>
    <source>
        <strain evidence="2 3">248</strain>
    </source>
</reference>
<evidence type="ECO:0000313" key="2">
    <source>
        <dbReference type="EMBL" id="EWC47802.1"/>
    </source>
</evidence>
<dbReference type="HOGENOM" id="CLU_2333597_0_0_1"/>
<feature type="compositionally biased region" description="Basic and acidic residues" evidence="1">
    <location>
        <begin position="28"/>
        <end position="41"/>
    </location>
</feature>